<dbReference type="InterPro" id="IPR036390">
    <property type="entry name" value="WH_DNA-bd_sf"/>
</dbReference>
<name>A0A2H0DZB5_9BACT</name>
<dbReference type="Pfam" id="PF01022">
    <property type="entry name" value="HTH_5"/>
    <property type="match status" value="1"/>
</dbReference>
<protein>
    <recommendedName>
        <fullName evidence="4">HTH arsR-type domain-containing protein</fullName>
    </recommendedName>
</protein>
<organism evidence="5 6">
    <name type="scientific">Candidatus Campbellbacteria bacterium CG22_combo_CG10-13_8_21_14_all_36_13</name>
    <dbReference type="NCBI Taxonomy" id="1974529"/>
    <lineage>
        <taxon>Bacteria</taxon>
        <taxon>Candidatus Campbelliibacteriota</taxon>
    </lineage>
</organism>
<evidence type="ECO:0000259" key="4">
    <source>
        <dbReference type="PROSITE" id="PS50987"/>
    </source>
</evidence>
<reference evidence="5 6" key="1">
    <citation type="submission" date="2017-09" db="EMBL/GenBank/DDBJ databases">
        <title>Depth-based differentiation of microbial function through sediment-hosted aquifers and enrichment of novel symbionts in the deep terrestrial subsurface.</title>
        <authorList>
            <person name="Probst A.J."/>
            <person name="Ladd B."/>
            <person name="Jarett J.K."/>
            <person name="Geller-Mcgrath D.E."/>
            <person name="Sieber C.M."/>
            <person name="Emerson J.B."/>
            <person name="Anantharaman K."/>
            <person name="Thomas B.C."/>
            <person name="Malmstrom R."/>
            <person name="Stieglmeier M."/>
            <person name="Klingl A."/>
            <person name="Woyke T."/>
            <person name="Ryan C.M."/>
            <person name="Banfield J.F."/>
        </authorList>
    </citation>
    <scope>NUCLEOTIDE SEQUENCE [LARGE SCALE GENOMIC DNA]</scope>
    <source>
        <strain evidence="5">CG22_combo_CG10-13_8_21_14_all_36_13</strain>
    </source>
</reference>
<comment type="caution">
    <text evidence="5">The sequence shown here is derived from an EMBL/GenBank/DDBJ whole genome shotgun (WGS) entry which is preliminary data.</text>
</comment>
<gene>
    <name evidence="5" type="ORF">COW81_00885</name>
</gene>
<proteinExistence type="predicted"/>
<dbReference type="PROSITE" id="PS50987">
    <property type="entry name" value="HTH_ARSR_2"/>
    <property type="match status" value="1"/>
</dbReference>
<dbReference type="AlphaFoldDB" id="A0A2H0DZB5"/>
<sequence length="88" mass="10281">MDYRKTEKIIKGFSNHRRIQILQLLKNEPELSVGEISEKLKIDHRTASQHIIKMNNSGLVMKRNDINTVRHKLTKLGLSALQFCRIIE</sequence>
<dbReference type="GO" id="GO:0003700">
    <property type="term" value="F:DNA-binding transcription factor activity"/>
    <property type="evidence" value="ECO:0007669"/>
    <property type="project" value="InterPro"/>
</dbReference>
<keyword evidence="2" id="KW-0238">DNA-binding</keyword>
<dbReference type="CDD" id="cd00090">
    <property type="entry name" value="HTH_ARSR"/>
    <property type="match status" value="1"/>
</dbReference>
<feature type="domain" description="HTH arsR-type" evidence="4">
    <location>
        <begin position="1"/>
        <end position="88"/>
    </location>
</feature>
<dbReference type="PANTHER" id="PTHR33154">
    <property type="entry name" value="TRANSCRIPTIONAL REGULATOR, ARSR FAMILY"/>
    <property type="match status" value="1"/>
</dbReference>
<dbReference type="PANTHER" id="PTHR33154:SF33">
    <property type="entry name" value="TRANSCRIPTIONAL REPRESSOR SDPR"/>
    <property type="match status" value="1"/>
</dbReference>
<dbReference type="InterPro" id="IPR001845">
    <property type="entry name" value="HTH_ArsR_DNA-bd_dom"/>
</dbReference>
<accession>A0A2H0DZB5</accession>
<dbReference type="Gene3D" id="1.10.10.10">
    <property type="entry name" value="Winged helix-like DNA-binding domain superfamily/Winged helix DNA-binding domain"/>
    <property type="match status" value="1"/>
</dbReference>
<dbReference type="GO" id="GO:0003677">
    <property type="term" value="F:DNA binding"/>
    <property type="evidence" value="ECO:0007669"/>
    <property type="project" value="UniProtKB-KW"/>
</dbReference>
<keyword evidence="3" id="KW-0804">Transcription</keyword>
<evidence type="ECO:0000256" key="2">
    <source>
        <dbReference type="ARBA" id="ARBA00023125"/>
    </source>
</evidence>
<evidence type="ECO:0000256" key="3">
    <source>
        <dbReference type="ARBA" id="ARBA00023163"/>
    </source>
</evidence>
<keyword evidence="1" id="KW-0805">Transcription regulation</keyword>
<evidence type="ECO:0000313" key="6">
    <source>
        <dbReference type="Proteomes" id="UP000231143"/>
    </source>
</evidence>
<dbReference type="InterPro" id="IPR011991">
    <property type="entry name" value="ArsR-like_HTH"/>
</dbReference>
<dbReference type="InterPro" id="IPR051081">
    <property type="entry name" value="HTH_MetalResp_TranReg"/>
</dbReference>
<dbReference type="InterPro" id="IPR036388">
    <property type="entry name" value="WH-like_DNA-bd_sf"/>
</dbReference>
<evidence type="ECO:0000313" key="5">
    <source>
        <dbReference type="EMBL" id="PIP87331.1"/>
    </source>
</evidence>
<dbReference type="Proteomes" id="UP000231143">
    <property type="component" value="Unassembled WGS sequence"/>
</dbReference>
<dbReference type="SMART" id="SM00418">
    <property type="entry name" value="HTH_ARSR"/>
    <property type="match status" value="1"/>
</dbReference>
<dbReference type="SUPFAM" id="SSF46785">
    <property type="entry name" value="Winged helix' DNA-binding domain"/>
    <property type="match status" value="1"/>
</dbReference>
<evidence type="ECO:0000256" key="1">
    <source>
        <dbReference type="ARBA" id="ARBA00023015"/>
    </source>
</evidence>
<dbReference type="EMBL" id="PCTT01000011">
    <property type="protein sequence ID" value="PIP87331.1"/>
    <property type="molecule type" value="Genomic_DNA"/>
</dbReference>
<dbReference type="PRINTS" id="PR00778">
    <property type="entry name" value="HTHARSR"/>
</dbReference>